<evidence type="ECO:0000313" key="1">
    <source>
        <dbReference type="EMBL" id="MEQ2252233.1"/>
    </source>
</evidence>
<keyword evidence="2" id="KW-1185">Reference proteome</keyword>
<evidence type="ECO:0000313" key="2">
    <source>
        <dbReference type="Proteomes" id="UP001482620"/>
    </source>
</evidence>
<name>A0ABV0V6P0_9TELE</name>
<comment type="caution">
    <text evidence="1">The sequence shown here is derived from an EMBL/GenBank/DDBJ whole genome shotgun (WGS) entry which is preliminary data.</text>
</comment>
<proteinExistence type="predicted"/>
<organism evidence="1 2">
    <name type="scientific">Ilyodon furcidens</name>
    <name type="common">goldbreast splitfin</name>
    <dbReference type="NCBI Taxonomy" id="33524"/>
    <lineage>
        <taxon>Eukaryota</taxon>
        <taxon>Metazoa</taxon>
        <taxon>Chordata</taxon>
        <taxon>Craniata</taxon>
        <taxon>Vertebrata</taxon>
        <taxon>Euteleostomi</taxon>
        <taxon>Actinopterygii</taxon>
        <taxon>Neopterygii</taxon>
        <taxon>Teleostei</taxon>
        <taxon>Neoteleostei</taxon>
        <taxon>Acanthomorphata</taxon>
        <taxon>Ovalentaria</taxon>
        <taxon>Atherinomorphae</taxon>
        <taxon>Cyprinodontiformes</taxon>
        <taxon>Goodeidae</taxon>
        <taxon>Ilyodon</taxon>
    </lineage>
</organism>
<sequence length="128" mass="14196">MRGYNRASVSMPRFARGFTNSHYVFKNQKVEVQHCMGNPLHEQTHDAVAAAFCTYRQQSKQAPQLCMCSTVLGSTCRLLSDGLVPKLLPLLCLTSPLLSFGICAPNYTHSKHFGILLRGTKSILVQNP</sequence>
<dbReference type="Proteomes" id="UP001482620">
    <property type="component" value="Unassembled WGS sequence"/>
</dbReference>
<protein>
    <submittedName>
        <fullName evidence="1">Uncharacterized protein</fullName>
    </submittedName>
</protein>
<reference evidence="1 2" key="1">
    <citation type="submission" date="2021-06" db="EMBL/GenBank/DDBJ databases">
        <authorList>
            <person name="Palmer J.M."/>
        </authorList>
    </citation>
    <scope>NUCLEOTIDE SEQUENCE [LARGE SCALE GENOMIC DNA]</scope>
    <source>
        <strain evidence="2">if_2019</strain>
        <tissue evidence="1">Muscle</tissue>
    </source>
</reference>
<dbReference type="EMBL" id="JAHRIQ010094653">
    <property type="protein sequence ID" value="MEQ2252233.1"/>
    <property type="molecule type" value="Genomic_DNA"/>
</dbReference>
<accession>A0ABV0V6P0</accession>
<gene>
    <name evidence="1" type="ORF">ILYODFUR_019586</name>
</gene>